<name>W0AF09_9SPHN</name>
<evidence type="ECO:0000313" key="2">
    <source>
        <dbReference type="Proteomes" id="UP000018851"/>
    </source>
</evidence>
<dbReference type="SUPFAM" id="SSF48208">
    <property type="entry name" value="Six-hairpin glycosidases"/>
    <property type="match status" value="1"/>
</dbReference>
<dbReference type="Gene3D" id="1.50.10.10">
    <property type="match status" value="1"/>
</dbReference>
<dbReference type="EMBL" id="CP006644">
    <property type="protein sequence ID" value="AHE54255.1"/>
    <property type="molecule type" value="Genomic_DNA"/>
</dbReference>
<dbReference type="RefSeq" id="WP_245648835.1">
    <property type="nucleotide sequence ID" value="NZ_CP006644.1"/>
</dbReference>
<organism evidence="1 2">
    <name type="scientific">Sphingomonas sanxanigenens DSM 19645 = NX02</name>
    <dbReference type="NCBI Taxonomy" id="1123269"/>
    <lineage>
        <taxon>Bacteria</taxon>
        <taxon>Pseudomonadati</taxon>
        <taxon>Pseudomonadota</taxon>
        <taxon>Alphaproteobacteria</taxon>
        <taxon>Sphingomonadales</taxon>
        <taxon>Sphingomonadaceae</taxon>
        <taxon>Sphingomonas</taxon>
    </lineage>
</organism>
<dbReference type="HOGENOM" id="CLU_024197_0_0_5"/>
<proteinExistence type="predicted"/>
<dbReference type="eggNOG" id="COG1554">
    <property type="taxonomic scope" value="Bacteria"/>
</dbReference>
<dbReference type="InterPro" id="IPR012341">
    <property type="entry name" value="6hp_glycosidase-like_sf"/>
</dbReference>
<dbReference type="STRING" id="1123269.NX02_12785"/>
<evidence type="ECO:0000313" key="1">
    <source>
        <dbReference type="EMBL" id="AHE54255.1"/>
    </source>
</evidence>
<protein>
    <recommendedName>
        <fullName evidence="3">Glycoside hydrolase family 65</fullName>
    </recommendedName>
</protein>
<dbReference type="AlphaFoldDB" id="W0AF09"/>
<keyword evidence="2" id="KW-1185">Reference proteome</keyword>
<dbReference type="KEGG" id="ssan:NX02_12785"/>
<reference evidence="1 2" key="1">
    <citation type="submission" date="2013-07" db="EMBL/GenBank/DDBJ databases">
        <title>Completed genome of Sphingomonas sanxanigenens NX02.</title>
        <authorList>
            <person name="Ma T."/>
            <person name="Huang H."/>
            <person name="Wu M."/>
            <person name="Li X."/>
            <person name="Li G."/>
        </authorList>
    </citation>
    <scope>NUCLEOTIDE SEQUENCE [LARGE SCALE GENOMIC DNA]</scope>
    <source>
        <strain evidence="1 2">NX02</strain>
    </source>
</reference>
<accession>W0AF09</accession>
<evidence type="ECO:0008006" key="3">
    <source>
        <dbReference type="Google" id="ProtNLM"/>
    </source>
</evidence>
<dbReference type="Proteomes" id="UP000018851">
    <property type="component" value="Chromosome"/>
</dbReference>
<dbReference type="GO" id="GO:0005975">
    <property type="term" value="P:carbohydrate metabolic process"/>
    <property type="evidence" value="ECO:0007669"/>
    <property type="project" value="InterPro"/>
</dbReference>
<dbReference type="InterPro" id="IPR008928">
    <property type="entry name" value="6-hairpin_glycosidase_sf"/>
</dbReference>
<gene>
    <name evidence="1" type="ORF">NX02_12785</name>
</gene>
<dbReference type="PATRIC" id="fig|1123269.5.peg.2486"/>
<sequence>MIGLSNSGGATGRSQDSVIIRSLAGTCFAAAALFLLGGAGAPIDRHALVSRHDVIQTRVDPHAPVMLGNGSLGFTADITGLQTFPEAYARQSPLLTMAQWAWHSFANPSDYTARDGEELVDVPGRGKQPYSYIRDFAEIEQRPALAWLRENPHRFSLGRVALVLTDAKGQPARIEALSGTEQKLDLWTGTLTSRFRFDGQAVTVETRVDADRDLVRVRVISPLVAAGRVAIDVRYPGVSRQLNPDPSDWSAGAGHISTVVAQQRDAVQIDRRIDDTRYRASIQAPGGRVTAVAPHRFRASAPGKDRLDVVAGFERAAAALPAPDNDAAAARVAAAWRDYWSKGGAIDFSGSTDPRAAELERRVVLSQYLAAINEAGDVLPQEEGLFSNSWNGKFHLEMHGWHAAHFAQWGRAGLLERSMGWYVAHLDQARDRAKRHGVEGAWWPKMAGPAGEESPSPINPFIMWQQPHPIYLAEMLYRAEGGRAALDRYGALVEATAELLASWPLSEKGRLQLGPPIVPVQENHPPLTTTNPAFELEYFRWGLATAQAWRERRGLPRKPAWDRVIAGLPAPAVRDGLYLPVETSPGFWTDTMSAACSGNAVKPPCLNRDHPSFLMAYGLIGGTRVSPPVMRDTLAAVRKHWDIRQTWGWDFPMIAMTAARLGEREAAVRWLFEDAANNRWGATGMTPRVELAPEERGGPDGDGYKRMADTYFPSNGSLLLAVGMMAAGWEGAEGAAPGVPKQGWVVRAEGIEPLP</sequence>